<feature type="binding site" evidence="11">
    <location>
        <position position="141"/>
    </location>
    <ligand>
        <name>Mg(2+)</name>
        <dbReference type="ChEBI" id="CHEBI:18420"/>
    </ligand>
</feature>
<keyword evidence="16" id="KW-1185">Reference proteome</keyword>
<comment type="subunit">
    <text evidence="11">Homotetramer.</text>
</comment>
<name>A0A840S9K2_9SPIR</name>
<dbReference type="GO" id="GO:0003883">
    <property type="term" value="F:CTP synthase activity"/>
    <property type="evidence" value="ECO:0007669"/>
    <property type="project" value="UniProtKB-UniRule"/>
</dbReference>
<keyword evidence="5 11" id="KW-0547">Nucleotide-binding</keyword>
<proteinExistence type="inferred from homology"/>
<dbReference type="GO" id="GO:0019856">
    <property type="term" value="P:pyrimidine nucleobase biosynthetic process"/>
    <property type="evidence" value="ECO:0007669"/>
    <property type="project" value="TreeGrafter"/>
</dbReference>
<evidence type="ECO:0000256" key="3">
    <source>
        <dbReference type="ARBA" id="ARBA00022598"/>
    </source>
</evidence>
<evidence type="ECO:0000259" key="12">
    <source>
        <dbReference type="Pfam" id="PF00117"/>
    </source>
</evidence>
<gene>
    <name evidence="11" type="primary">pyrG</name>
    <name evidence="15" type="ORF">DYE49_09925</name>
    <name evidence="14" type="ORF">HNP77_001738</name>
</gene>
<comment type="activity regulation">
    <text evidence="11">Allosterically activated by GTP, when glutamine is the substrate; GTP has no effect on the reaction when ammonia is the substrate. The allosteric effector GTP functions by stabilizing the protein conformation that binds the tetrahedral intermediate(s) formed during glutamine hydrolysis. Inhibited by the product CTP, via allosteric rather than competitive inhibition.</text>
</comment>
<keyword evidence="6 11" id="KW-0067">ATP-binding</keyword>
<evidence type="ECO:0000256" key="7">
    <source>
        <dbReference type="ARBA" id="ARBA00022842"/>
    </source>
</evidence>
<comment type="caution">
    <text evidence="11">Lacks conserved residue(s) required for the propagation of feature annotation.</text>
</comment>
<dbReference type="InterPro" id="IPR017456">
    <property type="entry name" value="CTP_synthase_N"/>
</dbReference>
<feature type="binding site" evidence="11">
    <location>
        <begin position="148"/>
        <end position="150"/>
    </location>
    <ligand>
        <name>CTP</name>
        <dbReference type="ChEBI" id="CHEBI:37563"/>
        <note>allosteric inhibitor</note>
    </ligand>
</feature>
<dbReference type="GO" id="GO:0042802">
    <property type="term" value="F:identical protein binding"/>
    <property type="evidence" value="ECO:0007669"/>
    <property type="project" value="TreeGrafter"/>
</dbReference>
<dbReference type="FunFam" id="3.40.50.300:FF:000009">
    <property type="entry name" value="CTP synthase"/>
    <property type="match status" value="1"/>
</dbReference>
<dbReference type="PROSITE" id="PS51273">
    <property type="entry name" value="GATASE_TYPE_1"/>
    <property type="match status" value="1"/>
</dbReference>
<feature type="binding site" evidence="11">
    <location>
        <begin position="188"/>
        <end position="193"/>
    </location>
    <ligand>
        <name>UTP</name>
        <dbReference type="ChEBI" id="CHEBI:46398"/>
    </ligand>
</feature>
<keyword evidence="9 11" id="KW-0665">Pyrimidine biosynthesis</keyword>
<evidence type="ECO:0000259" key="13">
    <source>
        <dbReference type="Pfam" id="PF06418"/>
    </source>
</evidence>
<dbReference type="Gene3D" id="3.40.50.880">
    <property type="match status" value="1"/>
</dbReference>
<dbReference type="FunFam" id="3.40.50.880:FF:000002">
    <property type="entry name" value="CTP synthase"/>
    <property type="match status" value="1"/>
</dbReference>
<dbReference type="PANTHER" id="PTHR11550">
    <property type="entry name" value="CTP SYNTHASE"/>
    <property type="match status" value="1"/>
</dbReference>
<dbReference type="SUPFAM" id="SSF52540">
    <property type="entry name" value="P-loop containing nucleoside triphosphate hydrolases"/>
    <property type="match status" value="1"/>
</dbReference>
<dbReference type="NCBIfam" id="TIGR00337">
    <property type="entry name" value="PyrG"/>
    <property type="match status" value="1"/>
</dbReference>
<dbReference type="GO" id="GO:0005524">
    <property type="term" value="F:ATP binding"/>
    <property type="evidence" value="ECO:0007669"/>
    <property type="project" value="UniProtKB-KW"/>
</dbReference>
<comment type="function">
    <text evidence="11">Catalyzes the ATP-dependent amination of UTP to CTP with either L-glutamine or ammonia as the source of nitrogen. Regulates intracellular CTP levels through interactions with the four ribonucleotide triphosphates.</text>
</comment>
<dbReference type="KEGG" id="trc:DYE49_09925"/>
<evidence type="ECO:0000256" key="9">
    <source>
        <dbReference type="ARBA" id="ARBA00022975"/>
    </source>
</evidence>
<dbReference type="CDD" id="cd01746">
    <property type="entry name" value="GATase1_CTP_Synthase"/>
    <property type="match status" value="1"/>
</dbReference>
<feature type="binding site" evidence="11">
    <location>
        <position position="71"/>
    </location>
    <ligand>
        <name>ATP</name>
        <dbReference type="ChEBI" id="CHEBI:30616"/>
    </ligand>
</feature>
<accession>A0A840S9K2</accession>
<dbReference type="Proteomes" id="UP000593591">
    <property type="component" value="Chromosome"/>
</dbReference>
<dbReference type="Pfam" id="PF06418">
    <property type="entry name" value="CTP_synth_N"/>
    <property type="match status" value="1"/>
</dbReference>
<dbReference type="Pfam" id="PF00117">
    <property type="entry name" value="GATase"/>
    <property type="match status" value="1"/>
</dbReference>
<feature type="binding site" evidence="11">
    <location>
        <position position="462"/>
    </location>
    <ligand>
        <name>L-glutamine</name>
        <dbReference type="ChEBI" id="CHEBI:58359"/>
    </ligand>
</feature>
<feature type="binding site" evidence="11">
    <location>
        <position position="13"/>
    </location>
    <ligand>
        <name>UTP</name>
        <dbReference type="ChEBI" id="CHEBI:46398"/>
    </ligand>
</feature>
<dbReference type="SUPFAM" id="SSF52317">
    <property type="entry name" value="Class I glutamine amidotransferase-like"/>
    <property type="match status" value="1"/>
</dbReference>
<sequence length="533" mass="59032">MTKYIFITGGVVSGLGKGIAAASLGLILKSRGLKVVNQKFDPYLNIDPGTMNPIQHGEVFVTDDGAETDLDLGHYERFTDATLSQSSNTTAGRVYLSVLNNEREGKYHGGTVQVIPNVTEEIKRRMLLSTQETGADVIITEIGGTAGDIESLPFIECIRELKYELGEENCCYIHLTLVPFMKKANEIKTKPTQHSVKELQQLGIQPNILMLRTEIEIPEATKEKLALFCNVDTDCVIQNLNAKSIYEVPLNMEKEGLGNAVCKILGITGRETHLEKWAEMVHVFENPKHHVKIALVGKYVELHDAYLSVVESLIHAGIANESEVEIDWVDSEKITDDASAKEKLAGADGIIVPGGFGSRGIEGMILTAKYARTNKVPYMGICLGMQILVIEYARNVLGWTDANSTEINPDTTHPVIDLMPDQNGKILGGTLRLGKFECAVTPGTLTEKAYGSTTIWERHRHRYEFNNKYRDELKKAGLIIAGVNPERDLVEVCEVPDHPWMVAGQFHPEFKSRPDKAGPLFRDFITASLKNKI</sequence>
<evidence type="ECO:0000256" key="2">
    <source>
        <dbReference type="ARBA" id="ARBA00007533"/>
    </source>
</evidence>
<dbReference type="GO" id="GO:0044210">
    <property type="term" value="P:'de novo' CTP biosynthetic process"/>
    <property type="evidence" value="ECO:0007669"/>
    <property type="project" value="UniProtKB-UniRule"/>
</dbReference>
<dbReference type="EMBL" id="CP031517">
    <property type="protein sequence ID" value="QOS40747.1"/>
    <property type="molecule type" value="Genomic_DNA"/>
</dbReference>
<feature type="binding site" evidence="11">
    <location>
        <position position="71"/>
    </location>
    <ligand>
        <name>Mg(2+)</name>
        <dbReference type="ChEBI" id="CHEBI:18420"/>
    </ligand>
</feature>
<feature type="active site" evidence="11">
    <location>
        <position position="509"/>
    </location>
</feature>
<dbReference type="InterPro" id="IPR017926">
    <property type="entry name" value="GATASE"/>
</dbReference>
<dbReference type="HAMAP" id="MF_01227">
    <property type="entry name" value="PyrG"/>
    <property type="match status" value="1"/>
</dbReference>
<reference evidence="15 17" key="1">
    <citation type="submission" date="2018-08" db="EMBL/GenBank/DDBJ databases">
        <title>The first complete genome of Treponema rectale (CHPAT), a commensal spirochete of the bovine rectum.</title>
        <authorList>
            <person name="Staton G.J."/>
            <person name="Clegg S.R."/>
            <person name="Carter S.D."/>
            <person name="Radford A.D."/>
            <person name="Darby A."/>
            <person name="Hall N."/>
            <person name="Birtles R.J."/>
            <person name="Evans N.J."/>
        </authorList>
    </citation>
    <scope>NUCLEOTIDE SEQUENCE [LARGE SCALE GENOMIC DNA]</scope>
    <source>
        <strain evidence="15 17">CHPA</strain>
    </source>
</reference>
<dbReference type="CDD" id="cd03113">
    <property type="entry name" value="CTPS_N"/>
    <property type="match status" value="1"/>
</dbReference>
<evidence type="ECO:0000256" key="1">
    <source>
        <dbReference type="ARBA" id="ARBA00005171"/>
    </source>
</evidence>
<protein>
    <recommendedName>
        <fullName evidence="11">CTP synthase</fullName>
        <ecNumber evidence="11">6.3.4.2</ecNumber>
    </recommendedName>
    <alternativeName>
        <fullName evidence="11">Cytidine 5'-triphosphate synthase</fullName>
    </alternativeName>
    <alternativeName>
        <fullName evidence="11">Cytidine triphosphate synthetase</fullName>
        <shortName evidence="11">CTP synthetase</shortName>
        <shortName evidence="11">CTPS</shortName>
    </alternativeName>
    <alternativeName>
        <fullName evidence="11">UTP--ammonia ligase</fullName>
    </alternativeName>
</protein>
<evidence type="ECO:0000256" key="5">
    <source>
        <dbReference type="ARBA" id="ARBA00022741"/>
    </source>
</evidence>
<comment type="catalytic activity">
    <reaction evidence="11">
        <text>UTP + NH4(+) + ATP = CTP + ADP + phosphate + 2 H(+)</text>
        <dbReference type="Rhea" id="RHEA:16597"/>
        <dbReference type="ChEBI" id="CHEBI:15378"/>
        <dbReference type="ChEBI" id="CHEBI:28938"/>
        <dbReference type="ChEBI" id="CHEBI:30616"/>
        <dbReference type="ChEBI" id="CHEBI:37563"/>
        <dbReference type="ChEBI" id="CHEBI:43474"/>
        <dbReference type="ChEBI" id="CHEBI:46398"/>
        <dbReference type="ChEBI" id="CHEBI:456216"/>
    </reaction>
</comment>
<feature type="binding site" evidence="11">
    <location>
        <position position="242"/>
    </location>
    <ligand>
        <name>ATP</name>
        <dbReference type="ChEBI" id="CHEBI:30616"/>
    </ligand>
</feature>
<evidence type="ECO:0000256" key="4">
    <source>
        <dbReference type="ARBA" id="ARBA00022723"/>
    </source>
</evidence>
<feature type="domain" description="Glutamine amidotransferase" evidence="12">
    <location>
        <begin position="302"/>
        <end position="526"/>
    </location>
</feature>
<feature type="binding site" evidence="11">
    <location>
        <position position="13"/>
    </location>
    <ligand>
        <name>CTP</name>
        <dbReference type="ChEBI" id="CHEBI:37563"/>
        <note>allosteric inhibitor</note>
    </ligand>
</feature>
<evidence type="ECO:0000313" key="16">
    <source>
        <dbReference type="Proteomes" id="UP000578697"/>
    </source>
</evidence>
<dbReference type="AlphaFoldDB" id="A0A840S9K2"/>
<feature type="binding site" evidence="11">
    <location>
        <begin position="383"/>
        <end position="386"/>
    </location>
    <ligand>
        <name>L-glutamine</name>
        <dbReference type="ChEBI" id="CHEBI:58359"/>
    </ligand>
</feature>
<evidence type="ECO:0000256" key="8">
    <source>
        <dbReference type="ARBA" id="ARBA00022962"/>
    </source>
</evidence>
<comment type="similarity">
    <text evidence="2 11">Belongs to the CTP synthase family.</text>
</comment>
<dbReference type="NCBIfam" id="NF003792">
    <property type="entry name" value="PRK05380.1"/>
    <property type="match status" value="1"/>
</dbReference>
<feature type="binding site" evidence="11">
    <location>
        <begin position="14"/>
        <end position="19"/>
    </location>
    <ligand>
        <name>ATP</name>
        <dbReference type="ChEBI" id="CHEBI:30616"/>
    </ligand>
</feature>
<keyword evidence="4 11" id="KW-0479">Metal-binding</keyword>
<feature type="binding site" evidence="11">
    <location>
        <position position="224"/>
    </location>
    <ligand>
        <name>UTP</name>
        <dbReference type="ChEBI" id="CHEBI:46398"/>
    </ligand>
</feature>
<evidence type="ECO:0000313" key="14">
    <source>
        <dbReference type="EMBL" id="MBB5219369.1"/>
    </source>
</evidence>
<evidence type="ECO:0000256" key="6">
    <source>
        <dbReference type="ARBA" id="ARBA00022840"/>
    </source>
</evidence>
<dbReference type="PANTHER" id="PTHR11550:SF0">
    <property type="entry name" value="CTP SYNTHASE-RELATED"/>
    <property type="match status" value="1"/>
</dbReference>
<keyword evidence="3 11" id="KW-0436">Ligase</keyword>
<dbReference type="Proteomes" id="UP000578697">
    <property type="component" value="Unassembled WGS sequence"/>
</dbReference>
<reference evidence="14 16" key="2">
    <citation type="submission" date="2020-08" db="EMBL/GenBank/DDBJ databases">
        <title>Genomic Encyclopedia of Type Strains, Phase IV (KMG-IV): sequencing the most valuable type-strain genomes for metagenomic binning, comparative biology and taxonomic classification.</title>
        <authorList>
            <person name="Goeker M."/>
        </authorList>
    </citation>
    <scope>NUCLEOTIDE SEQUENCE [LARGE SCALE GENOMIC DNA]</scope>
    <source>
        <strain evidence="14 16">DSM 103679</strain>
    </source>
</reference>
<evidence type="ECO:0000313" key="17">
    <source>
        <dbReference type="Proteomes" id="UP000593591"/>
    </source>
</evidence>
<dbReference type="EMBL" id="JACHFR010000002">
    <property type="protein sequence ID" value="MBB5219369.1"/>
    <property type="molecule type" value="Genomic_DNA"/>
</dbReference>
<evidence type="ECO:0000256" key="10">
    <source>
        <dbReference type="ARBA" id="ARBA00047781"/>
    </source>
</evidence>
<comment type="pathway">
    <text evidence="1 11">Pyrimidine metabolism; CTP biosynthesis via de novo pathway; CTP from UDP: step 2/2.</text>
</comment>
<feature type="binding site" evidence="11">
    <location>
        <begin position="188"/>
        <end position="193"/>
    </location>
    <ligand>
        <name>CTP</name>
        <dbReference type="ChEBI" id="CHEBI:37563"/>
        <note>allosteric inhibitor</note>
    </ligand>
</feature>
<dbReference type="InterPro" id="IPR004468">
    <property type="entry name" value="CTP_synthase"/>
</dbReference>
<dbReference type="EC" id="6.3.4.2" evidence="11"/>
<evidence type="ECO:0000313" key="15">
    <source>
        <dbReference type="EMBL" id="QOS40747.1"/>
    </source>
</evidence>
<dbReference type="Gene3D" id="3.40.50.300">
    <property type="entry name" value="P-loop containing nucleotide triphosphate hydrolases"/>
    <property type="match status" value="1"/>
</dbReference>
<dbReference type="InterPro" id="IPR029062">
    <property type="entry name" value="Class_I_gatase-like"/>
</dbReference>
<dbReference type="InterPro" id="IPR033828">
    <property type="entry name" value="GATase1_CTP_Synthase"/>
</dbReference>
<dbReference type="GO" id="GO:0046872">
    <property type="term" value="F:metal ion binding"/>
    <property type="evidence" value="ECO:0007669"/>
    <property type="project" value="UniProtKB-KW"/>
</dbReference>
<feature type="region of interest" description="Amidoligase domain" evidence="11">
    <location>
        <begin position="1"/>
        <end position="267"/>
    </location>
</feature>
<feature type="domain" description="CTP synthase N-terminal" evidence="13">
    <location>
        <begin position="3"/>
        <end position="266"/>
    </location>
</feature>
<keyword evidence="7 11" id="KW-0460">Magnesium</keyword>
<comment type="miscellaneous">
    <text evidence="11">CTPSs have evolved a hybrid strategy for distinguishing between UTP and CTP. The overlapping regions of the product feedback inhibitory and substrate sites recognize a common feature in both compounds, the triphosphate moiety. To differentiate isosteric substrate and product pyrimidine rings, an additional pocket far from the expected kinase/ligase catalytic site, specifically recognizes the cytosine and ribose portions of the product inhibitor.</text>
</comment>
<comment type="catalytic activity">
    <reaction evidence="11">
        <text>L-glutamine + H2O = L-glutamate + NH4(+)</text>
        <dbReference type="Rhea" id="RHEA:15889"/>
        <dbReference type="ChEBI" id="CHEBI:15377"/>
        <dbReference type="ChEBI" id="CHEBI:28938"/>
        <dbReference type="ChEBI" id="CHEBI:29985"/>
        <dbReference type="ChEBI" id="CHEBI:58359"/>
    </reaction>
</comment>
<feature type="active site" evidence="11">
    <location>
        <position position="507"/>
    </location>
</feature>
<feature type="binding site" evidence="11">
    <location>
        <position position="406"/>
    </location>
    <ligand>
        <name>L-glutamine</name>
        <dbReference type="ChEBI" id="CHEBI:58359"/>
    </ligand>
</feature>
<organism evidence="14 16">
    <name type="scientific">Treponema rectale</name>
    <dbReference type="NCBI Taxonomy" id="744512"/>
    <lineage>
        <taxon>Bacteria</taxon>
        <taxon>Pseudomonadati</taxon>
        <taxon>Spirochaetota</taxon>
        <taxon>Spirochaetia</taxon>
        <taxon>Spirochaetales</taxon>
        <taxon>Treponemataceae</taxon>
        <taxon>Treponema</taxon>
    </lineage>
</organism>
<evidence type="ECO:0000256" key="11">
    <source>
        <dbReference type="HAMAP-Rule" id="MF_01227"/>
    </source>
</evidence>
<feature type="active site" description="Nucleophile; for glutamine hydrolysis" evidence="11">
    <location>
        <position position="382"/>
    </location>
</feature>
<comment type="catalytic activity">
    <reaction evidence="10 11">
        <text>UTP + L-glutamine + ATP + H2O = CTP + L-glutamate + ADP + phosphate + 2 H(+)</text>
        <dbReference type="Rhea" id="RHEA:26426"/>
        <dbReference type="ChEBI" id="CHEBI:15377"/>
        <dbReference type="ChEBI" id="CHEBI:15378"/>
        <dbReference type="ChEBI" id="CHEBI:29985"/>
        <dbReference type="ChEBI" id="CHEBI:30616"/>
        <dbReference type="ChEBI" id="CHEBI:37563"/>
        <dbReference type="ChEBI" id="CHEBI:43474"/>
        <dbReference type="ChEBI" id="CHEBI:46398"/>
        <dbReference type="ChEBI" id="CHEBI:58359"/>
        <dbReference type="ChEBI" id="CHEBI:456216"/>
        <dbReference type="EC" id="6.3.4.2"/>
    </reaction>
</comment>
<feature type="binding site" evidence="11">
    <location>
        <position position="355"/>
    </location>
    <ligand>
        <name>L-glutamine</name>
        <dbReference type="ChEBI" id="CHEBI:58359"/>
    </ligand>
</feature>
<dbReference type="RefSeq" id="WP_184652779.1">
    <property type="nucleotide sequence ID" value="NZ_JACHFR010000002.1"/>
</dbReference>
<dbReference type="GO" id="GO:0005829">
    <property type="term" value="C:cytosol"/>
    <property type="evidence" value="ECO:0007669"/>
    <property type="project" value="TreeGrafter"/>
</dbReference>
<dbReference type="GO" id="GO:0097268">
    <property type="term" value="C:cytoophidium"/>
    <property type="evidence" value="ECO:0007669"/>
    <property type="project" value="UniProtKB-ARBA"/>
</dbReference>
<dbReference type="UniPathway" id="UPA00159">
    <property type="reaction ID" value="UER00277"/>
</dbReference>
<dbReference type="InterPro" id="IPR027417">
    <property type="entry name" value="P-loop_NTPase"/>
</dbReference>
<feature type="binding site" evidence="11">
    <location>
        <position position="224"/>
    </location>
    <ligand>
        <name>CTP</name>
        <dbReference type="ChEBI" id="CHEBI:37563"/>
        <note>allosteric inhibitor</note>
    </ligand>
</feature>
<keyword evidence="8 11" id="KW-0315">Glutamine amidotransferase</keyword>